<dbReference type="PANTHER" id="PTHR24223">
    <property type="entry name" value="ATP-BINDING CASSETTE SUB-FAMILY C"/>
    <property type="match status" value="1"/>
</dbReference>
<feature type="compositionally biased region" description="Polar residues" evidence="10">
    <location>
        <begin position="430"/>
        <end position="453"/>
    </location>
</feature>
<dbReference type="SMART" id="SM00382">
    <property type="entry name" value="AAA"/>
    <property type="match status" value="2"/>
</dbReference>
<keyword evidence="3 11" id="KW-0812">Transmembrane</keyword>
<dbReference type="GO" id="GO:0016887">
    <property type="term" value="F:ATP hydrolysis activity"/>
    <property type="evidence" value="ECO:0007669"/>
    <property type="project" value="InterPro"/>
</dbReference>
<keyword evidence="7 11" id="KW-1133">Transmembrane helix</keyword>
<feature type="transmembrane region" description="Helical" evidence="11">
    <location>
        <begin position="624"/>
        <end position="644"/>
    </location>
</feature>
<dbReference type="InterPro" id="IPR027417">
    <property type="entry name" value="P-loop_NTPase"/>
</dbReference>
<dbReference type="OrthoDB" id="6500128at2759"/>
<feature type="transmembrane region" description="Helical" evidence="11">
    <location>
        <begin position="513"/>
        <end position="532"/>
    </location>
</feature>
<feature type="domain" description="ABC transmembrane type-1" evidence="13">
    <location>
        <begin position="322"/>
        <end position="680"/>
    </location>
</feature>
<feature type="transmembrane region" description="Helical" evidence="11">
    <location>
        <begin position="1065"/>
        <end position="1089"/>
    </location>
</feature>
<evidence type="ECO:0000313" key="15">
    <source>
        <dbReference type="Proteomes" id="UP000736335"/>
    </source>
</evidence>
<feature type="coiled-coil region" evidence="9">
    <location>
        <begin position="948"/>
        <end position="975"/>
    </location>
</feature>
<evidence type="ECO:0000256" key="2">
    <source>
        <dbReference type="ARBA" id="ARBA00022448"/>
    </source>
</evidence>
<feature type="transmembrane region" description="Helical" evidence="11">
    <location>
        <begin position="538"/>
        <end position="558"/>
    </location>
</feature>
<dbReference type="InterPro" id="IPR050173">
    <property type="entry name" value="ABC_transporter_C-like"/>
</dbReference>
<protein>
    <recommendedName>
        <fullName evidence="16">P-loop containing nucleoside triphosphate hydrolase protein</fullName>
    </recommendedName>
</protein>
<dbReference type="CDD" id="cd18596">
    <property type="entry name" value="ABC_6TM_VMR1_D1_like"/>
    <property type="match status" value="1"/>
</dbReference>
<feature type="domain" description="ABC transporter" evidence="12">
    <location>
        <begin position="723"/>
        <end position="964"/>
    </location>
</feature>
<dbReference type="Gene3D" id="3.40.50.300">
    <property type="entry name" value="P-loop containing nucleotide triphosphate hydrolases"/>
    <property type="match status" value="2"/>
</dbReference>
<feature type="transmembrane region" description="Helical" evidence="11">
    <location>
        <begin position="362"/>
        <end position="383"/>
    </location>
</feature>
<feature type="transmembrane region" description="Helical" evidence="11">
    <location>
        <begin position="139"/>
        <end position="159"/>
    </location>
</feature>
<dbReference type="Proteomes" id="UP000736335">
    <property type="component" value="Unassembled WGS sequence"/>
</dbReference>
<evidence type="ECO:0008006" key="16">
    <source>
        <dbReference type="Google" id="ProtNLM"/>
    </source>
</evidence>
<dbReference type="SUPFAM" id="SSF90123">
    <property type="entry name" value="ABC transporter transmembrane region"/>
    <property type="match status" value="2"/>
</dbReference>
<feature type="domain" description="ABC transporter" evidence="12">
    <location>
        <begin position="1345"/>
        <end position="1582"/>
    </location>
</feature>
<keyword evidence="6" id="KW-0067">ATP-binding</keyword>
<feature type="transmembrane region" description="Helical" evidence="11">
    <location>
        <begin position="207"/>
        <end position="227"/>
    </location>
</feature>
<keyword evidence="15" id="KW-1185">Reference proteome</keyword>
<feature type="transmembrane region" description="Helical" evidence="11">
    <location>
        <begin position="107"/>
        <end position="127"/>
    </location>
</feature>
<dbReference type="CDD" id="cd03244">
    <property type="entry name" value="ABCC_MRP_domain2"/>
    <property type="match status" value="1"/>
</dbReference>
<accession>A0A9P6H4J0</accession>
<evidence type="ECO:0000256" key="4">
    <source>
        <dbReference type="ARBA" id="ARBA00022737"/>
    </source>
</evidence>
<feature type="transmembrane region" description="Helical" evidence="11">
    <location>
        <begin position="1020"/>
        <end position="1045"/>
    </location>
</feature>
<evidence type="ECO:0000259" key="12">
    <source>
        <dbReference type="PROSITE" id="PS50893"/>
    </source>
</evidence>
<name>A0A9P6H4J0_9AGAM</name>
<dbReference type="PROSITE" id="PS00211">
    <property type="entry name" value="ABC_TRANSPORTER_1"/>
    <property type="match status" value="1"/>
</dbReference>
<dbReference type="CDD" id="cd18604">
    <property type="entry name" value="ABC_6TM_VMR1_D2_like"/>
    <property type="match status" value="1"/>
</dbReference>
<feature type="transmembrane region" description="Helical" evidence="11">
    <location>
        <begin position="44"/>
        <end position="64"/>
    </location>
</feature>
<sequence length="1595" mass="176317">MRGIPSLLTQDGWFPLLYQSSQRVTQVYSASQKHDPPVLRSDTLAIPAILSASSAFSLLVYFLLTRKIIEDGQEHEQPPEEASRGFSIKLCRHVNRFGGPSIFIWRILRLLAVLDLVGLAVATLVLAEDVAYDSTHHALFLNWSVLGAYSYASILALIAVSTPPRIANVANAHLIWVLLGTWVVYGYRDIYPLGTFTLEPLDLHEGWLMWTKFGILTFAAIIVPSFVPTQYIPLHPKNSETAVNPEQTASWFSFVFFFFVGDLISKASRVPHLPAEELPPLTDHDLAPRLVKQSFPYLDPLSGTVKRHMFFGLMKIFRREYIIMCFLLTLKSLSNFLSPIAINRLLTYLGEGGKDAIVRPWVWVFLLFSAPLVGSALFQCYFFQTSLFLIRTQGIVTQLVFEHALRVRMKSDPSESSSGSRPSTKPPTPDTASVAESSTVEHSAEGTNETPISTLIVESAPSSSDGDTVGKGKKGKGKDTEEESKTEKESNLVGKITNLVSTDLNNIVDGRDFPMLFISLPLQVTLCIVFLYKILGWSAIVGMVTMVALYPLPGWIASKMQDVQKEKMKVTDARVQVVTEVMNVIRMIKVFGWEKHMDEKIAVKREEELAYQRKNIILEIISNVLNFSIPVITMIVSFACYTVVMKEEMTAAKVFSAMSVFDMLRNQIWMSFYHVPMIIQAKVSLDRVNDFLRKTELLDVFDPTQAENTIASNVPSNSSLIGIRNASFTWSSESTGATTPGSLRRNFVLRIQEEVTFEQNKINLIVGPTGCGKTSLLMALLGEMHYVPSGPDSWFNLPREDGVAYAAQESWVQNETIRENILFGSEFDEVRYRKVIHQCGLSKDLTLFEGGDQTEVGEKGLTLSGGQKARVTLARAVYSQAQILILDDILAALDVHTAKWIVEKCLQGDLVRGRTVLLVTHNVALAGPAADFVVSLGQDGRILSQGTLSEALKSNKALLKEIKVEEAEVVKADETIDDVLPEIPEGKGGKLIVKEEIAEGHVSWSAIQMYIVGMGGSFPVLFWIIVLGCWSLEEFTLVVQTWFLGYWSSQYEILLPWQVDSVRYLLGYSGLLLFATFVSAIATSVYMFGGLRASRIIHRRLISSVLGTTLRWLDSTPVARVIARCTQDMQSVDSAIPDYLNPVIGMGISMFAKFVAVVAFSPVFLLPGVAAFVVGAWLGQIYIKAQLSVKREMSNARSPVLSHFGAAIAGIVSIRAYSAQDSFRQESLRRIDKVTRPSRAFYNLNRWISIRIDAVGTIFSSALAIYLVYGTGAINKHGSAANIGFSLNMAVGFSSMILWWVRCLNEFEVSGNSLERIQEYANVEQEPKPTPEGVPPAYWPASGELIVENLTAKYSADGPEVLHGINFHIRSGERVGVVGRTGSGKSSLTLALLRCILTEGAVLYDGIPTSDINLDALRKNVTIIPQVPELLSDTLRGNLDPFDQYDDATLNDALRAAGLFSVQREDDEGRITLETAISSGGGNLSIGQRQILALARAILRRSKLLILDEATSAIDYETDAVIQNSLRTNLGPDVTLFTIAHRLQTIMDADKIMVLDAGNVVEFGKPSELLQIEGGKLKALVDESGDKDTLYEMTQ</sequence>
<dbReference type="SUPFAM" id="SSF52540">
    <property type="entry name" value="P-loop containing nucleoside triphosphate hydrolases"/>
    <property type="match status" value="2"/>
</dbReference>
<dbReference type="PANTHER" id="PTHR24223:SF356">
    <property type="entry name" value="ATP-BINDING CASSETTE TRANSPORTER ABC4"/>
    <property type="match status" value="1"/>
</dbReference>
<dbReference type="FunFam" id="3.40.50.300:FF:000838">
    <property type="entry name" value="ABC multidrug transporter (Eurofung)"/>
    <property type="match status" value="1"/>
</dbReference>
<evidence type="ECO:0000256" key="5">
    <source>
        <dbReference type="ARBA" id="ARBA00022741"/>
    </source>
</evidence>
<proteinExistence type="predicted"/>
<feature type="transmembrane region" description="Helical" evidence="11">
    <location>
        <begin position="321"/>
        <end position="342"/>
    </location>
</feature>
<feature type="transmembrane region" description="Helical" evidence="11">
    <location>
        <begin position="1164"/>
        <end position="1183"/>
    </location>
</feature>
<feature type="transmembrane region" description="Helical" evidence="11">
    <location>
        <begin position="166"/>
        <end position="187"/>
    </location>
</feature>
<keyword evidence="5" id="KW-0547">Nucleotide-binding</keyword>
<keyword evidence="8 11" id="KW-0472">Membrane</keyword>
<comment type="caution">
    <text evidence="14">The sequence shown here is derived from an EMBL/GenBank/DDBJ whole genome shotgun (WGS) entry which is preliminary data.</text>
</comment>
<feature type="compositionally biased region" description="Basic and acidic residues" evidence="10">
    <location>
        <begin position="477"/>
        <end position="490"/>
    </location>
</feature>
<evidence type="ECO:0000256" key="10">
    <source>
        <dbReference type="SAM" id="MobiDB-lite"/>
    </source>
</evidence>
<dbReference type="InterPro" id="IPR011527">
    <property type="entry name" value="ABC1_TM_dom"/>
</dbReference>
<dbReference type="Gene3D" id="1.20.1560.10">
    <property type="entry name" value="ABC transporter type 1, transmembrane domain"/>
    <property type="match status" value="2"/>
</dbReference>
<evidence type="ECO:0000256" key="3">
    <source>
        <dbReference type="ARBA" id="ARBA00022692"/>
    </source>
</evidence>
<feature type="transmembrane region" description="Helical" evidence="11">
    <location>
        <begin position="1248"/>
        <end position="1269"/>
    </location>
</feature>
<dbReference type="FunFam" id="1.20.1560.10:FF:000013">
    <property type="entry name" value="ABC transporter C family member 2"/>
    <property type="match status" value="1"/>
</dbReference>
<gene>
    <name evidence="14" type="ORF">BJ322DRAFT_1092482</name>
</gene>
<evidence type="ECO:0000256" key="6">
    <source>
        <dbReference type="ARBA" id="ARBA00022840"/>
    </source>
</evidence>
<feature type="transmembrane region" description="Helical" evidence="11">
    <location>
        <begin position="1195"/>
        <end position="1217"/>
    </location>
</feature>
<evidence type="ECO:0000256" key="11">
    <source>
        <dbReference type="SAM" id="Phobius"/>
    </source>
</evidence>
<comment type="subcellular location">
    <subcellularLocation>
        <location evidence="1">Membrane</location>
        <topology evidence="1">Multi-pass membrane protein</topology>
    </subcellularLocation>
</comment>
<evidence type="ECO:0000259" key="13">
    <source>
        <dbReference type="PROSITE" id="PS50929"/>
    </source>
</evidence>
<evidence type="ECO:0000313" key="14">
    <source>
        <dbReference type="EMBL" id="KAF9778761.1"/>
    </source>
</evidence>
<keyword evidence="4" id="KW-0677">Repeat</keyword>
<dbReference type="Pfam" id="PF00664">
    <property type="entry name" value="ABC_membrane"/>
    <property type="match status" value="2"/>
</dbReference>
<dbReference type="GO" id="GO:0005524">
    <property type="term" value="F:ATP binding"/>
    <property type="evidence" value="ECO:0007669"/>
    <property type="project" value="UniProtKB-KW"/>
</dbReference>
<dbReference type="GO" id="GO:0016020">
    <property type="term" value="C:membrane"/>
    <property type="evidence" value="ECO:0007669"/>
    <property type="project" value="UniProtKB-SubCell"/>
</dbReference>
<evidence type="ECO:0000256" key="8">
    <source>
        <dbReference type="ARBA" id="ARBA00023136"/>
    </source>
</evidence>
<dbReference type="InterPro" id="IPR003439">
    <property type="entry name" value="ABC_transporter-like_ATP-bd"/>
</dbReference>
<dbReference type="Pfam" id="PF00005">
    <property type="entry name" value="ABC_tran"/>
    <property type="match status" value="2"/>
</dbReference>
<keyword evidence="9" id="KW-0175">Coiled coil</keyword>
<dbReference type="CDD" id="cd03250">
    <property type="entry name" value="ABCC_MRP_domain1"/>
    <property type="match status" value="1"/>
</dbReference>
<feature type="compositionally biased region" description="Low complexity" evidence="10">
    <location>
        <begin position="414"/>
        <end position="423"/>
    </location>
</feature>
<dbReference type="EMBL" id="WIUZ02000022">
    <property type="protein sequence ID" value="KAF9778761.1"/>
    <property type="molecule type" value="Genomic_DNA"/>
</dbReference>
<dbReference type="PROSITE" id="PS50929">
    <property type="entry name" value="ABC_TM1F"/>
    <property type="match status" value="2"/>
</dbReference>
<organism evidence="14 15">
    <name type="scientific">Thelephora terrestris</name>
    <dbReference type="NCBI Taxonomy" id="56493"/>
    <lineage>
        <taxon>Eukaryota</taxon>
        <taxon>Fungi</taxon>
        <taxon>Dikarya</taxon>
        <taxon>Basidiomycota</taxon>
        <taxon>Agaricomycotina</taxon>
        <taxon>Agaricomycetes</taxon>
        <taxon>Thelephorales</taxon>
        <taxon>Thelephoraceae</taxon>
        <taxon>Thelephora</taxon>
    </lineage>
</organism>
<feature type="domain" description="ABC transmembrane type-1" evidence="13">
    <location>
        <begin position="1024"/>
        <end position="1269"/>
    </location>
</feature>
<keyword evidence="2" id="KW-0813">Transport</keyword>
<dbReference type="InterPro" id="IPR017871">
    <property type="entry name" value="ABC_transporter-like_CS"/>
</dbReference>
<dbReference type="PROSITE" id="PS50893">
    <property type="entry name" value="ABC_TRANSPORTER_2"/>
    <property type="match status" value="2"/>
</dbReference>
<reference evidence="14" key="2">
    <citation type="submission" date="2020-11" db="EMBL/GenBank/DDBJ databases">
        <authorList>
            <consortium name="DOE Joint Genome Institute"/>
            <person name="Kuo A."/>
            <person name="Miyauchi S."/>
            <person name="Kiss E."/>
            <person name="Drula E."/>
            <person name="Kohler A."/>
            <person name="Sanchez-Garcia M."/>
            <person name="Andreopoulos B."/>
            <person name="Barry K.W."/>
            <person name="Bonito G."/>
            <person name="Buee M."/>
            <person name="Carver A."/>
            <person name="Chen C."/>
            <person name="Cichocki N."/>
            <person name="Clum A."/>
            <person name="Culley D."/>
            <person name="Crous P.W."/>
            <person name="Fauchery L."/>
            <person name="Girlanda M."/>
            <person name="Hayes R."/>
            <person name="Keri Z."/>
            <person name="Labutti K."/>
            <person name="Lipzen A."/>
            <person name="Lombard V."/>
            <person name="Magnuson J."/>
            <person name="Maillard F."/>
            <person name="Morin E."/>
            <person name="Murat C."/>
            <person name="Nolan M."/>
            <person name="Ohm R."/>
            <person name="Pangilinan J."/>
            <person name="Pereira M."/>
            <person name="Perotto S."/>
            <person name="Peter M."/>
            <person name="Riley R."/>
            <person name="Sitrit Y."/>
            <person name="Stielow B."/>
            <person name="Szollosi G."/>
            <person name="Zifcakova L."/>
            <person name="Stursova M."/>
            <person name="Spatafora J.W."/>
            <person name="Tedersoo L."/>
            <person name="Vaario L.-M."/>
            <person name="Yamada A."/>
            <person name="Yan M."/>
            <person name="Wang P."/>
            <person name="Xu J."/>
            <person name="Bruns T."/>
            <person name="Baldrian P."/>
            <person name="Vilgalys R."/>
            <person name="Henrissat B."/>
            <person name="Grigoriev I.V."/>
            <person name="Hibbett D."/>
            <person name="Nagy L.G."/>
            <person name="Martin F.M."/>
        </authorList>
    </citation>
    <scope>NUCLEOTIDE SEQUENCE</scope>
    <source>
        <strain evidence="14">UH-Tt-Lm1</strain>
    </source>
</reference>
<evidence type="ECO:0000256" key="7">
    <source>
        <dbReference type="ARBA" id="ARBA00022989"/>
    </source>
</evidence>
<dbReference type="InterPro" id="IPR003593">
    <property type="entry name" value="AAA+_ATPase"/>
</dbReference>
<evidence type="ECO:0000256" key="9">
    <source>
        <dbReference type="SAM" id="Coils"/>
    </source>
</evidence>
<reference evidence="14" key="1">
    <citation type="journal article" date="2020" name="Nat. Commun.">
        <title>Large-scale genome sequencing of mycorrhizal fungi provides insights into the early evolution of symbiotic traits.</title>
        <authorList>
            <person name="Miyauchi S."/>
            <person name="Kiss E."/>
            <person name="Kuo A."/>
            <person name="Drula E."/>
            <person name="Kohler A."/>
            <person name="Sanchez-Garcia M."/>
            <person name="Morin E."/>
            <person name="Andreopoulos B."/>
            <person name="Barry K.W."/>
            <person name="Bonito G."/>
            <person name="Buee M."/>
            <person name="Carver A."/>
            <person name="Chen C."/>
            <person name="Cichocki N."/>
            <person name="Clum A."/>
            <person name="Culley D."/>
            <person name="Crous P.W."/>
            <person name="Fauchery L."/>
            <person name="Girlanda M."/>
            <person name="Hayes R.D."/>
            <person name="Keri Z."/>
            <person name="LaButti K."/>
            <person name="Lipzen A."/>
            <person name="Lombard V."/>
            <person name="Magnuson J."/>
            <person name="Maillard F."/>
            <person name="Murat C."/>
            <person name="Nolan M."/>
            <person name="Ohm R.A."/>
            <person name="Pangilinan J."/>
            <person name="Pereira M.F."/>
            <person name="Perotto S."/>
            <person name="Peter M."/>
            <person name="Pfister S."/>
            <person name="Riley R."/>
            <person name="Sitrit Y."/>
            <person name="Stielow J.B."/>
            <person name="Szollosi G."/>
            <person name="Zifcakova L."/>
            <person name="Stursova M."/>
            <person name="Spatafora J.W."/>
            <person name="Tedersoo L."/>
            <person name="Vaario L.M."/>
            <person name="Yamada A."/>
            <person name="Yan M."/>
            <person name="Wang P."/>
            <person name="Xu J."/>
            <person name="Bruns T."/>
            <person name="Baldrian P."/>
            <person name="Vilgalys R."/>
            <person name="Dunand C."/>
            <person name="Henrissat B."/>
            <person name="Grigoriev I.V."/>
            <person name="Hibbett D."/>
            <person name="Nagy L.G."/>
            <person name="Martin F.M."/>
        </authorList>
    </citation>
    <scope>NUCLEOTIDE SEQUENCE</scope>
    <source>
        <strain evidence="14">UH-Tt-Lm1</strain>
    </source>
</reference>
<feature type="region of interest" description="Disordered" evidence="10">
    <location>
        <begin position="411"/>
        <end position="490"/>
    </location>
</feature>
<feature type="transmembrane region" description="Helical" evidence="11">
    <location>
        <begin position="1281"/>
        <end position="1301"/>
    </location>
</feature>
<dbReference type="GO" id="GO:0140359">
    <property type="term" value="F:ABC-type transporter activity"/>
    <property type="evidence" value="ECO:0007669"/>
    <property type="project" value="InterPro"/>
</dbReference>
<evidence type="ECO:0000256" key="1">
    <source>
        <dbReference type="ARBA" id="ARBA00004141"/>
    </source>
</evidence>
<dbReference type="InterPro" id="IPR036640">
    <property type="entry name" value="ABC1_TM_sf"/>
</dbReference>